<dbReference type="Gene3D" id="1.10.12.10">
    <property type="entry name" value="Lyase 2-enoyl-coa Hydratase, Chain A, domain 2"/>
    <property type="match status" value="1"/>
</dbReference>
<keyword evidence="2" id="KW-0456">Lyase</keyword>
<reference evidence="2 3" key="1">
    <citation type="journal article" date="2007" name="J. Bacteriol.">
        <title>Whole-genome analysis of the methyl tert-butyl ether-degrading beta-proteobacterium Methylibium petroleiphilum PM1.</title>
        <authorList>
            <person name="Kane S.R."/>
            <person name="Chakicherla A.Y."/>
            <person name="Chain P.S.G."/>
            <person name="Schmidt R."/>
            <person name="Shin M.W."/>
            <person name="Legler T.C."/>
            <person name="Scow K.M."/>
            <person name="Larimer F.W."/>
            <person name="Lucas S.M."/>
            <person name="Richardson P.M."/>
            <person name="Hristova K.R."/>
        </authorList>
    </citation>
    <scope>NUCLEOTIDE SEQUENCE [LARGE SCALE GENOMIC DNA]</scope>
    <source>
        <strain evidence="3">ATCC BAA-1232 / LMG 22953 / PM1</strain>
    </source>
</reference>
<proteinExistence type="inferred from homology"/>
<organism evidence="2 3">
    <name type="scientific">Methylibium petroleiphilum (strain ATCC BAA-1232 / LMG 22953 / PM1)</name>
    <dbReference type="NCBI Taxonomy" id="420662"/>
    <lineage>
        <taxon>Bacteria</taxon>
        <taxon>Pseudomonadati</taxon>
        <taxon>Pseudomonadota</taxon>
        <taxon>Betaproteobacteria</taxon>
        <taxon>Burkholderiales</taxon>
        <taxon>Sphaerotilaceae</taxon>
        <taxon>Methylibium</taxon>
    </lineage>
</organism>
<dbReference type="STRING" id="420662.Mpe_A0893"/>
<dbReference type="KEGG" id="mpt:Mpe_A0893"/>
<name>A2SE66_METPP</name>
<evidence type="ECO:0000256" key="1">
    <source>
        <dbReference type="ARBA" id="ARBA00005254"/>
    </source>
</evidence>
<dbReference type="InterPro" id="IPR001753">
    <property type="entry name" value="Enoyl-CoA_hydra/iso"/>
</dbReference>
<gene>
    <name evidence="2" type="ordered locus">Mpe_A0893</name>
</gene>
<dbReference type="SUPFAM" id="SSF52096">
    <property type="entry name" value="ClpP/crotonase"/>
    <property type="match status" value="1"/>
</dbReference>
<dbReference type="InterPro" id="IPR029045">
    <property type="entry name" value="ClpP/crotonase-like_dom_sf"/>
</dbReference>
<dbReference type="Proteomes" id="UP000000366">
    <property type="component" value="Chromosome"/>
</dbReference>
<dbReference type="AlphaFoldDB" id="A2SE66"/>
<dbReference type="CDD" id="cd06558">
    <property type="entry name" value="crotonase-like"/>
    <property type="match status" value="1"/>
</dbReference>
<dbReference type="PANTHER" id="PTHR43459:SF1">
    <property type="entry name" value="EG:BACN32G11.4 PROTEIN"/>
    <property type="match status" value="1"/>
</dbReference>
<dbReference type="PANTHER" id="PTHR43459">
    <property type="entry name" value="ENOYL-COA HYDRATASE"/>
    <property type="match status" value="1"/>
</dbReference>
<dbReference type="Pfam" id="PF00378">
    <property type="entry name" value="ECH_1"/>
    <property type="match status" value="1"/>
</dbReference>
<dbReference type="GO" id="GO:0004300">
    <property type="term" value="F:enoyl-CoA hydratase activity"/>
    <property type="evidence" value="ECO:0007669"/>
    <property type="project" value="UniProtKB-EC"/>
</dbReference>
<dbReference type="Gene3D" id="3.90.226.10">
    <property type="entry name" value="2-enoyl-CoA Hydratase, Chain A, domain 1"/>
    <property type="match status" value="1"/>
</dbReference>
<keyword evidence="3" id="KW-1185">Reference proteome</keyword>
<dbReference type="EMBL" id="CP000555">
    <property type="protein sequence ID" value="ABM93855.1"/>
    <property type="molecule type" value="Genomic_DNA"/>
</dbReference>
<dbReference type="EC" id="4.2.1.17" evidence="2"/>
<dbReference type="HOGENOM" id="CLU_009834_7_2_4"/>
<accession>A2SE66</accession>
<dbReference type="eggNOG" id="COG1024">
    <property type="taxonomic scope" value="Bacteria"/>
</dbReference>
<evidence type="ECO:0000313" key="2">
    <source>
        <dbReference type="EMBL" id="ABM93855.1"/>
    </source>
</evidence>
<comment type="similarity">
    <text evidence="1">Belongs to the enoyl-CoA hydratase/isomerase family.</text>
</comment>
<evidence type="ECO:0000313" key="3">
    <source>
        <dbReference type="Proteomes" id="UP000000366"/>
    </source>
</evidence>
<dbReference type="InterPro" id="IPR014748">
    <property type="entry name" value="Enoyl-CoA_hydra_C"/>
</dbReference>
<protein>
    <submittedName>
        <fullName evidence="2">Enoyl-CoA hydratase</fullName>
        <ecNumber evidence="2">4.2.1.17</ecNumber>
    </submittedName>
</protein>
<sequence>MDAYVGSVSSRSTLMKGLLVSRDGGLVRLRLDRPEALNALDVDLAQALLAACRDLADDASVRAVLLSGSGRAFAAGGDLSQMRAAPVAAADSLITPMHQALRLLGSIDAPVLVALHGAVAGAGLSLAAAADLAIAAEGTKFNLAYINIATSCDLGASWSLPRLVGLRRALEIALLGESFDARKALEIGLVNRVVAADALEAEAEALAQRLARGPTLAYGHMRRLMRASFERSFTEQLDAERDAFLASAATADFGEGLAAFFDRRPARFQGH</sequence>